<dbReference type="AlphaFoldDB" id="A0AAP0BH65"/>
<accession>A0AAP0BH65</accession>
<evidence type="ECO:0000313" key="2">
    <source>
        <dbReference type="Proteomes" id="UP001418222"/>
    </source>
</evidence>
<proteinExistence type="predicted"/>
<evidence type="ECO:0000313" key="1">
    <source>
        <dbReference type="EMBL" id="KAK8938549.1"/>
    </source>
</evidence>
<dbReference type="Gene3D" id="3.40.50.1820">
    <property type="entry name" value="alpha/beta hydrolase"/>
    <property type="match status" value="1"/>
</dbReference>
<sequence length="198" mass="22296">MDRDTKQQRVFEPMSRNGKDIKHFVNLCFCNLSNYMKLRQAPEVATFSSHSANAKNLSTVIPGGFESSNYLIERKWAVSTDGTRVPISILYKKNLVKLDGFDPLLLSKSKIQSDKTGLKSLVFSLTGDQKCVRIHTDPVRTAALHKLTPPDGIPAPRWFSQTEFIHYATLSDGISPRNVVETLTLLSYWKLPILSLLD</sequence>
<dbReference type="Gene3D" id="2.130.10.120">
    <property type="entry name" value="Prolyl oligopeptidase, N-terminal domain"/>
    <property type="match status" value="1"/>
</dbReference>
<organism evidence="1 2">
    <name type="scientific">Platanthera zijinensis</name>
    <dbReference type="NCBI Taxonomy" id="2320716"/>
    <lineage>
        <taxon>Eukaryota</taxon>
        <taxon>Viridiplantae</taxon>
        <taxon>Streptophyta</taxon>
        <taxon>Embryophyta</taxon>
        <taxon>Tracheophyta</taxon>
        <taxon>Spermatophyta</taxon>
        <taxon>Magnoliopsida</taxon>
        <taxon>Liliopsida</taxon>
        <taxon>Asparagales</taxon>
        <taxon>Orchidaceae</taxon>
        <taxon>Orchidoideae</taxon>
        <taxon>Orchideae</taxon>
        <taxon>Orchidinae</taxon>
        <taxon>Platanthera</taxon>
    </lineage>
</organism>
<dbReference type="EMBL" id="JBBWWQ010000009">
    <property type="protein sequence ID" value="KAK8938549.1"/>
    <property type="molecule type" value="Genomic_DNA"/>
</dbReference>
<gene>
    <name evidence="1" type="ORF">KSP39_PZI011419</name>
</gene>
<dbReference type="Proteomes" id="UP001418222">
    <property type="component" value="Unassembled WGS sequence"/>
</dbReference>
<reference evidence="1 2" key="1">
    <citation type="journal article" date="2022" name="Nat. Plants">
        <title>Genomes of leafy and leafless Platanthera orchids illuminate the evolution of mycoheterotrophy.</title>
        <authorList>
            <person name="Li M.H."/>
            <person name="Liu K.W."/>
            <person name="Li Z."/>
            <person name="Lu H.C."/>
            <person name="Ye Q.L."/>
            <person name="Zhang D."/>
            <person name="Wang J.Y."/>
            <person name="Li Y.F."/>
            <person name="Zhong Z.M."/>
            <person name="Liu X."/>
            <person name="Yu X."/>
            <person name="Liu D.K."/>
            <person name="Tu X.D."/>
            <person name="Liu B."/>
            <person name="Hao Y."/>
            <person name="Liao X.Y."/>
            <person name="Jiang Y.T."/>
            <person name="Sun W.H."/>
            <person name="Chen J."/>
            <person name="Chen Y.Q."/>
            <person name="Ai Y."/>
            <person name="Zhai J.W."/>
            <person name="Wu S.S."/>
            <person name="Zhou Z."/>
            <person name="Hsiao Y.Y."/>
            <person name="Wu W.L."/>
            <person name="Chen Y.Y."/>
            <person name="Lin Y.F."/>
            <person name="Hsu J.L."/>
            <person name="Li C.Y."/>
            <person name="Wang Z.W."/>
            <person name="Zhao X."/>
            <person name="Zhong W.Y."/>
            <person name="Ma X.K."/>
            <person name="Ma L."/>
            <person name="Huang J."/>
            <person name="Chen G.Z."/>
            <person name="Huang M.Z."/>
            <person name="Huang L."/>
            <person name="Peng D.H."/>
            <person name="Luo Y.B."/>
            <person name="Zou S.Q."/>
            <person name="Chen S.P."/>
            <person name="Lan S."/>
            <person name="Tsai W.C."/>
            <person name="Van de Peer Y."/>
            <person name="Liu Z.J."/>
        </authorList>
    </citation>
    <scope>NUCLEOTIDE SEQUENCE [LARGE SCALE GENOMIC DNA]</scope>
    <source>
        <strain evidence="1">Lor287</strain>
    </source>
</reference>
<dbReference type="InterPro" id="IPR029058">
    <property type="entry name" value="AB_hydrolase_fold"/>
</dbReference>
<keyword evidence="2" id="KW-1185">Reference proteome</keyword>
<name>A0AAP0BH65_9ASPA</name>
<protein>
    <submittedName>
        <fullName evidence="1">Uncharacterized protein</fullName>
    </submittedName>
</protein>
<comment type="caution">
    <text evidence="1">The sequence shown here is derived from an EMBL/GenBank/DDBJ whole genome shotgun (WGS) entry which is preliminary data.</text>
</comment>